<sequence length="259" mass="28750">MPSLKTRVPHNRWVGESDEETGMPLRDKDGNYIINRTGGMEASMADVIEAVKEQDIMMLHVVDAIETTNVAHAQPGFTPVPEGFIFAGTDPVAVDVLSARYLHSMLPVNEARKVRKEHNLPSEFIQRVPLPYSDGQNILTGEGYDSPISRYLAFQHCEERGLGQQQYHVVGRDEWQGGELASLQGRIGRVDAGVFSELVTGTMYWDIFKPLWDLQAMGFAYLEANDSLTGSSYRQTILEALDENGDGVIDYSEKGRGVG</sequence>
<organism evidence="3">
    <name type="scientific">marine sediment metagenome</name>
    <dbReference type="NCBI Taxonomy" id="412755"/>
    <lineage>
        <taxon>unclassified sequences</taxon>
        <taxon>metagenomes</taxon>
        <taxon>ecological metagenomes</taxon>
    </lineage>
</organism>
<feature type="region of interest" description="Disordered" evidence="1">
    <location>
        <begin position="1"/>
        <end position="25"/>
    </location>
</feature>
<dbReference type="Pfam" id="PF04015">
    <property type="entry name" value="DUF362"/>
    <property type="match status" value="1"/>
</dbReference>
<comment type="caution">
    <text evidence="3">The sequence shown here is derived from an EMBL/GenBank/DDBJ whole genome shotgun (WGS) entry which is preliminary data.</text>
</comment>
<feature type="domain" description="DUF362" evidence="2">
    <location>
        <begin position="40"/>
        <end position="99"/>
    </location>
</feature>
<proteinExistence type="predicted"/>
<accession>X0U7P2</accession>
<dbReference type="AlphaFoldDB" id="X0U7P2"/>
<dbReference type="EMBL" id="BARS01023883">
    <property type="protein sequence ID" value="GAG01560.1"/>
    <property type="molecule type" value="Genomic_DNA"/>
</dbReference>
<reference evidence="3" key="1">
    <citation type="journal article" date="2014" name="Front. Microbiol.">
        <title>High frequency of phylogenetically diverse reductive dehalogenase-homologous genes in deep subseafloor sedimentary metagenomes.</title>
        <authorList>
            <person name="Kawai M."/>
            <person name="Futagami T."/>
            <person name="Toyoda A."/>
            <person name="Takaki Y."/>
            <person name="Nishi S."/>
            <person name="Hori S."/>
            <person name="Arai W."/>
            <person name="Tsubouchi T."/>
            <person name="Morono Y."/>
            <person name="Uchiyama I."/>
            <person name="Ito T."/>
            <person name="Fujiyama A."/>
            <person name="Inagaki F."/>
            <person name="Takami H."/>
        </authorList>
    </citation>
    <scope>NUCLEOTIDE SEQUENCE</scope>
    <source>
        <strain evidence="3">Expedition CK06-06</strain>
    </source>
</reference>
<gene>
    <name evidence="3" type="ORF">S01H1_37991</name>
</gene>
<evidence type="ECO:0000256" key="1">
    <source>
        <dbReference type="SAM" id="MobiDB-lite"/>
    </source>
</evidence>
<dbReference type="InterPro" id="IPR007160">
    <property type="entry name" value="DUF362"/>
</dbReference>
<protein>
    <recommendedName>
        <fullName evidence="2">DUF362 domain-containing protein</fullName>
    </recommendedName>
</protein>
<evidence type="ECO:0000259" key="2">
    <source>
        <dbReference type="Pfam" id="PF04015"/>
    </source>
</evidence>
<evidence type="ECO:0000313" key="3">
    <source>
        <dbReference type="EMBL" id="GAG01560.1"/>
    </source>
</evidence>
<name>X0U7P2_9ZZZZ</name>
<feature type="non-terminal residue" evidence="3">
    <location>
        <position position="259"/>
    </location>
</feature>